<keyword evidence="3 8" id="KW-0812">Transmembrane</keyword>
<reference evidence="9" key="1">
    <citation type="submission" date="2022-07" db="EMBL/GenBank/DDBJ databases">
        <title>Draft genome sequence of Zalerion maritima ATCC 34329, a (micro)plastics degrading marine fungus.</title>
        <authorList>
            <person name="Paco A."/>
            <person name="Goncalves M.F.M."/>
            <person name="Rocha-Santos T.A.P."/>
            <person name="Alves A."/>
        </authorList>
    </citation>
    <scope>NUCLEOTIDE SEQUENCE</scope>
    <source>
        <strain evidence="9">ATCC 34329</strain>
    </source>
</reference>
<keyword evidence="10" id="KW-1185">Reference proteome</keyword>
<feature type="compositionally biased region" description="Basic and acidic residues" evidence="7">
    <location>
        <begin position="186"/>
        <end position="198"/>
    </location>
</feature>
<accession>A0AAD5WPG6</accession>
<feature type="compositionally biased region" description="Acidic residues" evidence="7">
    <location>
        <begin position="549"/>
        <end position="576"/>
    </location>
</feature>
<feature type="transmembrane region" description="Helical" evidence="8">
    <location>
        <begin position="386"/>
        <end position="404"/>
    </location>
</feature>
<protein>
    <submittedName>
        <fullName evidence="9">Insig domain-containing protein</fullName>
    </submittedName>
</protein>
<feature type="transmembrane region" description="Helical" evidence="8">
    <location>
        <begin position="206"/>
        <end position="225"/>
    </location>
</feature>
<evidence type="ECO:0000256" key="7">
    <source>
        <dbReference type="SAM" id="MobiDB-lite"/>
    </source>
</evidence>
<feature type="region of interest" description="Disordered" evidence="7">
    <location>
        <begin position="21"/>
        <end position="113"/>
    </location>
</feature>
<evidence type="ECO:0000256" key="3">
    <source>
        <dbReference type="ARBA" id="ARBA00022692"/>
    </source>
</evidence>
<dbReference type="Proteomes" id="UP001201980">
    <property type="component" value="Unassembled WGS sequence"/>
</dbReference>
<keyword evidence="5 8" id="KW-1133">Transmembrane helix</keyword>
<evidence type="ECO:0000256" key="6">
    <source>
        <dbReference type="ARBA" id="ARBA00023136"/>
    </source>
</evidence>
<dbReference type="AlphaFoldDB" id="A0AAD5WPG6"/>
<proteinExistence type="inferred from homology"/>
<comment type="subcellular location">
    <subcellularLocation>
        <location evidence="1">Endoplasmic reticulum membrane</location>
        <topology evidence="1">Multi-pass membrane protein</topology>
    </subcellularLocation>
</comment>
<comment type="similarity">
    <text evidence="2">Belongs to the INSIG family.</text>
</comment>
<feature type="region of interest" description="Disordered" evidence="7">
    <location>
        <begin position="234"/>
        <end position="256"/>
    </location>
</feature>
<dbReference type="Pfam" id="PF07281">
    <property type="entry name" value="INSIG"/>
    <property type="match status" value="1"/>
</dbReference>
<evidence type="ECO:0000256" key="5">
    <source>
        <dbReference type="ARBA" id="ARBA00022989"/>
    </source>
</evidence>
<evidence type="ECO:0000256" key="1">
    <source>
        <dbReference type="ARBA" id="ARBA00004477"/>
    </source>
</evidence>
<dbReference type="EMBL" id="JAKWBI020000522">
    <property type="protein sequence ID" value="KAJ2894155.1"/>
    <property type="molecule type" value="Genomic_DNA"/>
</dbReference>
<keyword evidence="4" id="KW-0256">Endoplasmic reticulum</keyword>
<evidence type="ECO:0000313" key="10">
    <source>
        <dbReference type="Proteomes" id="UP001201980"/>
    </source>
</evidence>
<evidence type="ECO:0000256" key="2">
    <source>
        <dbReference type="ARBA" id="ARBA00007475"/>
    </source>
</evidence>
<feature type="region of interest" description="Disordered" evidence="7">
    <location>
        <begin position="168"/>
        <end position="201"/>
    </location>
</feature>
<feature type="transmembrane region" description="Helical" evidence="8">
    <location>
        <begin position="337"/>
        <end position="354"/>
    </location>
</feature>
<feature type="compositionally biased region" description="Basic and acidic residues" evidence="7">
    <location>
        <begin position="76"/>
        <end position="86"/>
    </location>
</feature>
<feature type="transmembrane region" description="Helical" evidence="8">
    <location>
        <begin position="361"/>
        <end position="380"/>
    </location>
</feature>
<organism evidence="9 10">
    <name type="scientific">Zalerion maritima</name>
    <dbReference type="NCBI Taxonomy" id="339359"/>
    <lineage>
        <taxon>Eukaryota</taxon>
        <taxon>Fungi</taxon>
        <taxon>Dikarya</taxon>
        <taxon>Ascomycota</taxon>
        <taxon>Pezizomycotina</taxon>
        <taxon>Sordariomycetes</taxon>
        <taxon>Lulworthiomycetidae</taxon>
        <taxon>Lulworthiales</taxon>
        <taxon>Lulworthiaceae</taxon>
        <taxon>Zalerion</taxon>
    </lineage>
</organism>
<dbReference type="PANTHER" id="PTHR15301">
    <property type="entry name" value="INSULIN-INDUCED GENE 1"/>
    <property type="match status" value="1"/>
</dbReference>
<gene>
    <name evidence="9" type="ORF">MKZ38_007901</name>
</gene>
<evidence type="ECO:0000256" key="4">
    <source>
        <dbReference type="ARBA" id="ARBA00022824"/>
    </source>
</evidence>
<feature type="region of interest" description="Disordered" evidence="7">
    <location>
        <begin position="543"/>
        <end position="576"/>
    </location>
</feature>
<name>A0AAD5WPG6_9PEZI</name>
<dbReference type="PANTHER" id="PTHR15301:SF3">
    <property type="entry name" value="PROTEIN NSG1-RELATED"/>
    <property type="match status" value="1"/>
</dbReference>
<dbReference type="InterPro" id="IPR025929">
    <property type="entry name" value="INSIG_fam"/>
</dbReference>
<dbReference type="GO" id="GO:0016126">
    <property type="term" value="P:sterol biosynthetic process"/>
    <property type="evidence" value="ECO:0007669"/>
    <property type="project" value="TreeGrafter"/>
</dbReference>
<evidence type="ECO:0000256" key="8">
    <source>
        <dbReference type="SAM" id="Phobius"/>
    </source>
</evidence>
<sequence length="576" mass="63375">MEPSQDESYFKELDRRLEALLAASSESKEDTPDLSVPKIEIQRPDNDAMSSNDSPPIVRPIPRRPFDLNITTGPSKEGDNDTEHTSRPSSPGSSKPLVASFLSPGAPAADDDSSISRATSMMNLTSSTLSGIYAPTEEPETPWGTGSQTPIKRFTLQEQQDFSAIELDKEHSSMLRRRLSSTTRSPPRELPRRSRFGSDKGSISGLASRALLLFALGMGYGMLVTRLRNGSRSSHHSTQHLDLDDEFSDSDGSEATGAEATHAAGIMHPGTDWRYLVFWGVIGVILGGLLPWFDGVWEKAFRDGADSSAIDLDPVVAMEQMNKQREQDQKTPNTPDWALVVRGIGAFVGIVFAIRRLPWTSSLQASATLALINPFLWYIIDRSKPGFLLSAFVGFTGSAVLLGLNREMMMPPVGGPSVPGKSSSDYDYANFNTSASSCYPGQAAMGNNLMLGGLATQETVESGVWMLSVLFCSVWWRNNSLDPKLERWKADDAEMSGGFEVIPVHITNGVVMCTYSSHTQAQLPFRYTILTDIDQAKIASCTGKRLEQEQEEQEEEEEEEEQEEEEEEEEAELHVD</sequence>
<keyword evidence="6 8" id="KW-0472">Membrane</keyword>
<evidence type="ECO:0000313" key="9">
    <source>
        <dbReference type="EMBL" id="KAJ2894155.1"/>
    </source>
</evidence>
<dbReference type="GO" id="GO:0005789">
    <property type="term" value="C:endoplasmic reticulum membrane"/>
    <property type="evidence" value="ECO:0007669"/>
    <property type="project" value="UniProtKB-SubCell"/>
</dbReference>
<feature type="compositionally biased region" description="Acidic residues" evidence="7">
    <location>
        <begin position="243"/>
        <end position="252"/>
    </location>
</feature>
<comment type="caution">
    <text evidence="9">The sequence shown here is derived from an EMBL/GenBank/DDBJ whole genome shotgun (WGS) entry which is preliminary data.</text>
</comment>
<feature type="transmembrane region" description="Helical" evidence="8">
    <location>
        <begin position="275"/>
        <end position="293"/>
    </location>
</feature>